<evidence type="ECO:0000313" key="8">
    <source>
        <dbReference type="Proteomes" id="UP000019763"/>
    </source>
</evidence>
<dbReference type="AlphaFoldDB" id="A0A023AZ38"/>
<sequence>MSVEGWTKKLIELKQEHLLDGKNNVENIVKQLDRVEANYPGGVEAYICNARRLLTDSKNSVDTFAGYKPSVPPTFDIDLQSGDPDSIFALESIGRECIPKVGFVLVAGGLGERLGYPDIKLKLFTQVTEEMTYIEYYCHSIKTCQNIADKLVTTFQKTDPAIVVPEKKVDGVDGVKKTVLPLFIMTSGDTHEKTVEFLKEKEYFGLAKEQVYIRQQEKVPALSDCDARIALKPDGSEIETKPHGHGDVHLILHQSGVLDEWRRQYGTEWLFFFQDTNCLAFRALYPMLGIAKREGLTMNSLAIPRMAKEAVGAICKLTKDDGNIMVLNVEYNQLDALLAGDGGDRPEANGVSKYPGNCNIIVFHVPEYAQVLKKSGGLVPEFVNPKYADDSKVTFKSPTRVECMMQDIPRMFDDKQIHGCTVMPRWFCFSTIKNCCSDAAKKVTPECAFSAEQDLYHNSILCLQIAAPNIQMNIPDPIPATYNGVVYREYPRVWVSPQVAVSLTDMRQILRHKSPAQIILTHDHVFYVTPQHSCESLPMSKPVALTPEELASDTTPDNYKDTNRQLLSHWTLLCLVGIFCVIKKAASQMSHRKFEAPRHGSLAFLPKKRCRRGQGRIQAFPKDDASKKPHLTGFVGFKAGMTHVVREINRPGSKLHKKDVVESCTVIDCPDMVAIGVVGYKETQTGLRPVTTCFAGYMSDDVRRRFYRKWYCSKKRAFTKYMKSFAETKGEDRLKKIAEESAVVRLIVHSQPSKVPGPQKKAHVMEIQINGGSVAEKVEFAKGLFEKTIPVNTVFAENEMIDTITITKGKGFQGVIKRWGVTRLPRKTHRGLRKVACIGAWHPARVQFQVARAGQMGYHHRTQMHKKIYRIGAGSDPRNAGTNCDLTEKAITPMGGFPGYGAVANDFLLIKGAVAGPRRRMITLRKTLFTPTSRKALEASDLKFIDTSSKRGHGKFQTSGEKASWMGPLKKDKKVAAE</sequence>
<comment type="caution">
    <text evidence="7">The sequence shown here is derived from an EMBL/GenBank/DDBJ whole genome shotgun (WGS) entry which is preliminary data.</text>
</comment>
<dbReference type="VEuPathDB" id="CryptoDB:GNI_165400"/>
<dbReference type="Gene3D" id="3.30.1430.10">
    <property type="match status" value="1"/>
</dbReference>
<dbReference type="Pfam" id="PF01704">
    <property type="entry name" value="UDPGP"/>
    <property type="match status" value="1"/>
</dbReference>
<dbReference type="InterPro" id="IPR000597">
    <property type="entry name" value="Ribosomal_uL3"/>
</dbReference>
<dbReference type="Gene3D" id="4.10.960.10">
    <property type="entry name" value="Ribosomal protein L3, domain 3"/>
    <property type="match status" value="1"/>
</dbReference>
<evidence type="ECO:0000256" key="4">
    <source>
        <dbReference type="ARBA" id="ARBA00022980"/>
    </source>
</evidence>
<keyword evidence="3 7" id="KW-0548">Nucleotidyltransferase</keyword>
<evidence type="ECO:0000256" key="1">
    <source>
        <dbReference type="ARBA" id="ARBA00006540"/>
    </source>
</evidence>
<dbReference type="InterPro" id="IPR044892">
    <property type="entry name" value="Ribosomal_L3_dom_3_arc_sf"/>
</dbReference>
<accession>A0A023AZ38</accession>
<evidence type="ECO:0000256" key="5">
    <source>
        <dbReference type="ARBA" id="ARBA00023274"/>
    </source>
</evidence>
<evidence type="ECO:0000256" key="6">
    <source>
        <dbReference type="SAM" id="MobiDB-lite"/>
    </source>
</evidence>
<organism evidence="7 8">
    <name type="scientific">Gregarina niphandrodes</name>
    <name type="common">Septate eugregarine</name>
    <dbReference type="NCBI Taxonomy" id="110365"/>
    <lineage>
        <taxon>Eukaryota</taxon>
        <taxon>Sar</taxon>
        <taxon>Alveolata</taxon>
        <taxon>Apicomplexa</taxon>
        <taxon>Conoidasida</taxon>
        <taxon>Gregarinasina</taxon>
        <taxon>Eugregarinorida</taxon>
        <taxon>Gregarinidae</taxon>
        <taxon>Gregarina</taxon>
    </lineage>
</organism>
<reference evidence="7" key="1">
    <citation type="submission" date="2013-12" db="EMBL/GenBank/DDBJ databases">
        <authorList>
            <person name="Omoto C.K."/>
            <person name="Sibley D."/>
            <person name="Venepally P."/>
            <person name="Hadjithomas M."/>
            <person name="Karamycheva S."/>
            <person name="Brunk B."/>
            <person name="Roos D."/>
            <person name="Caler E."/>
            <person name="Lorenzi H."/>
        </authorList>
    </citation>
    <scope>NUCLEOTIDE SEQUENCE</scope>
</reference>
<evidence type="ECO:0000256" key="2">
    <source>
        <dbReference type="ARBA" id="ARBA00022679"/>
    </source>
</evidence>
<keyword evidence="2 7" id="KW-0808">Transferase</keyword>
<dbReference type="FunFam" id="4.10.960.10:FF:000002">
    <property type="entry name" value="60S ribosomal protein L3"/>
    <property type="match status" value="1"/>
</dbReference>
<dbReference type="GeneID" id="22915724"/>
<dbReference type="GO" id="GO:0051748">
    <property type="term" value="F:UTP-monosaccharide-1-phosphate uridylyltransferase activity"/>
    <property type="evidence" value="ECO:0007669"/>
    <property type="project" value="UniProtKB-EC"/>
</dbReference>
<dbReference type="Proteomes" id="UP000019763">
    <property type="component" value="Unassembled WGS sequence"/>
</dbReference>
<dbReference type="SUPFAM" id="SSF53448">
    <property type="entry name" value="Nucleotide-diphospho-sugar transferases"/>
    <property type="match status" value="1"/>
</dbReference>
<keyword evidence="5" id="KW-0687">Ribonucleoprotein</keyword>
<dbReference type="OrthoDB" id="1611972at2759"/>
<dbReference type="GO" id="GO:0022625">
    <property type="term" value="C:cytosolic large ribosomal subunit"/>
    <property type="evidence" value="ECO:0007669"/>
    <property type="project" value="TreeGrafter"/>
</dbReference>
<dbReference type="FunFam" id="2.40.30.10:FF:000351">
    <property type="entry name" value="Ribosomal protein L3"/>
    <property type="match status" value="1"/>
</dbReference>
<evidence type="ECO:0000256" key="3">
    <source>
        <dbReference type="ARBA" id="ARBA00022695"/>
    </source>
</evidence>
<dbReference type="GO" id="GO:0003735">
    <property type="term" value="F:structural constituent of ribosome"/>
    <property type="evidence" value="ECO:0007669"/>
    <property type="project" value="InterPro"/>
</dbReference>
<dbReference type="GO" id="GO:0006412">
    <property type="term" value="P:translation"/>
    <property type="evidence" value="ECO:0007669"/>
    <property type="project" value="InterPro"/>
</dbReference>
<dbReference type="SUPFAM" id="SSF50447">
    <property type="entry name" value="Translation proteins"/>
    <property type="match status" value="1"/>
</dbReference>
<dbReference type="InterPro" id="IPR029044">
    <property type="entry name" value="Nucleotide-diphossugar_trans"/>
</dbReference>
<comment type="similarity">
    <text evidence="1">Belongs to the universal ribosomal protein uL3 family.</text>
</comment>
<proteinExistence type="inferred from homology"/>
<dbReference type="Gene3D" id="3.90.550.10">
    <property type="entry name" value="Spore Coat Polysaccharide Biosynthesis Protein SpsA, Chain A"/>
    <property type="match status" value="1"/>
</dbReference>
<feature type="region of interest" description="Disordered" evidence="6">
    <location>
        <begin position="949"/>
        <end position="978"/>
    </location>
</feature>
<gene>
    <name evidence="7" type="ORF">GNI_165400</name>
</gene>
<dbReference type="PANTHER" id="PTHR11363">
    <property type="entry name" value="60S RIBOSOMAL PROTEIN L3-RELATED"/>
    <property type="match status" value="1"/>
</dbReference>
<protein>
    <submittedName>
        <fullName evidence="7">60S ribosomal protein L3</fullName>
        <ecNumber evidence="7">2.7.7.64</ecNumber>
    </submittedName>
</protein>
<keyword evidence="4 7" id="KW-0689">Ribosomal protein</keyword>
<dbReference type="eggNOG" id="KOG2388">
    <property type="taxonomic scope" value="Eukaryota"/>
</dbReference>
<dbReference type="PANTHER" id="PTHR11363:SF5">
    <property type="entry name" value="LARGE RIBOSOMAL SUBUNIT PROTEIN UL3"/>
    <property type="match status" value="1"/>
</dbReference>
<dbReference type="GO" id="GO:0003723">
    <property type="term" value="F:RNA binding"/>
    <property type="evidence" value="ECO:0007669"/>
    <property type="project" value="TreeGrafter"/>
</dbReference>
<keyword evidence="8" id="KW-1185">Reference proteome</keyword>
<dbReference type="EMBL" id="AFNH02001233">
    <property type="protein sequence ID" value="EZG43590.1"/>
    <property type="molecule type" value="Genomic_DNA"/>
</dbReference>
<dbReference type="InterPro" id="IPR002618">
    <property type="entry name" value="UDPGP_fam"/>
</dbReference>
<dbReference type="eggNOG" id="KOG0746">
    <property type="taxonomic scope" value="Eukaryota"/>
</dbReference>
<dbReference type="Gene3D" id="2.40.30.10">
    <property type="entry name" value="Translation factors"/>
    <property type="match status" value="1"/>
</dbReference>
<dbReference type="Pfam" id="PF00297">
    <property type="entry name" value="Ribosomal_L3"/>
    <property type="match status" value="1"/>
</dbReference>
<evidence type="ECO:0000313" key="7">
    <source>
        <dbReference type="EMBL" id="EZG43590.1"/>
    </source>
</evidence>
<dbReference type="RefSeq" id="XP_011133182.1">
    <property type="nucleotide sequence ID" value="XM_011134880.1"/>
</dbReference>
<dbReference type="InterPro" id="IPR045077">
    <property type="entry name" value="L3_arc_euk"/>
</dbReference>
<name>A0A023AZ38_GRENI</name>
<dbReference type="EC" id="2.7.7.64" evidence="7"/>
<dbReference type="InterPro" id="IPR009000">
    <property type="entry name" value="Transl_B-barrel_sf"/>
</dbReference>